<dbReference type="EMBL" id="JMQC01000009">
    <property type="protein sequence ID" value="KFM95574.1"/>
    <property type="molecule type" value="Genomic_DNA"/>
</dbReference>
<proteinExistence type="predicted"/>
<dbReference type="Proteomes" id="UP000029389">
    <property type="component" value="Unassembled WGS sequence"/>
</dbReference>
<reference evidence="1 2" key="1">
    <citation type="submission" date="2014-04" db="EMBL/GenBank/DDBJ databases">
        <authorList>
            <person name="Bishop-Lilly K.A."/>
            <person name="Broomall S.M."/>
            <person name="Chain P.S."/>
            <person name="Chertkov O."/>
            <person name="Coyne S.R."/>
            <person name="Daligault H.E."/>
            <person name="Davenport K.W."/>
            <person name="Erkkila T."/>
            <person name="Frey K.G."/>
            <person name="Gibbons H.S."/>
            <person name="Gu W."/>
            <person name="Jaissle J."/>
            <person name="Johnson S.L."/>
            <person name="Koroleva G.I."/>
            <person name="Ladner J.T."/>
            <person name="Lo C.-C."/>
            <person name="Minogue T.D."/>
            <person name="Munk C."/>
            <person name="Palacios G.F."/>
            <person name="Redden C.L."/>
            <person name="Rosenzweig C.N."/>
            <person name="Scholz M.B."/>
            <person name="Teshima H."/>
            <person name="Xu Y."/>
        </authorList>
    </citation>
    <scope>NUCLEOTIDE SEQUENCE [LARGE SCALE GENOMIC DNA]</scope>
    <source>
        <strain evidence="1 2">BHP</strain>
    </source>
</reference>
<evidence type="ECO:0000313" key="1">
    <source>
        <dbReference type="EMBL" id="KFM95574.1"/>
    </source>
</evidence>
<sequence length="270" mass="31162">MLKKYIISKFLGGFFMFQEKFDKLVQDHLNGFSEEYIASLKNEFMENQLVILEELIPKPLIADMSAEAKYLLSENAKRRDITIKATGNTPRNFNVVNRDSISEKGKIIPAFFKSEVILNFLTFLNNNEPVHRIPYTPEEFIINNQQKTGDTHGWHWDDYTFALIWVIEAPKEGEGAIVEYIPNTVWDKENPEAGLKAVLESHEIQNVYVPQDHCYLMKAGTTLHRVTPLENDSHRTVVVFSYASEEDLSKNISHETMGEIYEDTKELVEV</sequence>
<gene>
    <name evidence="1" type="ORF">DJ93_5430</name>
</gene>
<comment type="caution">
    <text evidence="1">The sequence shown here is derived from an EMBL/GenBank/DDBJ whole genome shotgun (WGS) entry which is preliminary data.</text>
</comment>
<dbReference type="SUPFAM" id="SSF51197">
    <property type="entry name" value="Clavaminate synthase-like"/>
    <property type="match status" value="1"/>
</dbReference>
<dbReference type="InterPro" id="IPR056470">
    <property type="entry name" value="BesD/HalB-like"/>
</dbReference>
<name>A0A090YAW4_9BACI</name>
<dbReference type="Pfam" id="PF23169">
    <property type="entry name" value="HalD"/>
    <property type="match status" value="1"/>
</dbReference>
<accession>A0A090YAW4</accession>
<dbReference type="AlphaFoldDB" id="A0A090YAW4"/>
<organism evidence="1 2">
    <name type="scientific">Bacillus clarus</name>
    <dbReference type="NCBI Taxonomy" id="2338372"/>
    <lineage>
        <taxon>Bacteria</taxon>
        <taxon>Bacillati</taxon>
        <taxon>Bacillota</taxon>
        <taxon>Bacilli</taxon>
        <taxon>Bacillales</taxon>
        <taxon>Bacillaceae</taxon>
        <taxon>Bacillus</taxon>
        <taxon>Bacillus cereus group</taxon>
    </lineage>
</organism>
<protein>
    <recommendedName>
        <fullName evidence="3">2OG-Fe(II) oxygenase superfamily protein</fullName>
    </recommendedName>
</protein>
<dbReference type="PATRIC" id="fig|1405.8.peg.5598"/>
<evidence type="ECO:0008006" key="3">
    <source>
        <dbReference type="Google" id="ProtNLM"/>
    </source>
</evidence>
<evidence type="ECO:0000313" key="2">
    <source>
        <dbReference type="Proteomes" id="UP000029389"/>
    </source>
</evidence>